<feature type="domain" description="CPAF-like PDZ" evidence="1">
    <location>
        <begin position="145"/>
        <end position="263"/>
    </location>
</feature>
<dbReference type="PANTHER" id="PTHR37049:SF4">
    <property type="entry name" value="RHODANESE DOMAIN-CONTAINING PROTEIN"/>
    <property type="match status" value="1"/>
</dbReference>
<protein>
    <recommendedName>
        <fullName evidence="1">CPAF-like PDZ domain-containing protein</fullName>
    </recommendedName>
</protein>
<evidence type="ECO:0000259" key="1">
    <source>
        <dbReference type="Pfam" id="PF23658"/>
    </source>
</evidence>
<dbReference type="Pfam" id="PF23658">
    <property type="entry name" value="PDZ_CPAF_rel"/>
    <property type="match status" value="1"/>
</dbReference>
<comment type="caution">
    <text evidence="2">The sequence shown here is derived from an EMBL/GenBank/DDBJ whole genome shotgun (WGS) entry which is preliminary data.</text>
</comment>
<dbReference type="Gene3D" id="3.90.226.10">
    <property type="entry name" value="2-enoyl-CoA Hydratase, Chain A, domain 1"/>
    <property type="match status" value="1"/>
</dbReference>
<dbReference type="InterPro" id="IPR056186">
    <property type="entry name" value="PDZ_CPAF-rel"/>
</dbReference>
<dbReference type="PANTHER" id="PTHR37049">
    <property type="entry name" value="PEPTIDASE S41 FAMILY PROTEIN"/>
    <property type="match status" value="1"/>
</dbReference>
<keyword evidence="3" id="KW-1185">Reference proteome</keyword>
<dbReference type="InterPro" id="IPR052766">
    <property type="entry name" value="S41A_metabolite_peptidase"/>
</dbReference>
<reference evidence="2" key="1">
    <citation type="journal article" date="2023" name="Mol. Phylogenet. Evol.">
        <title>Genome-scale phylogeny and comparative genomics of the fungal order Sordariales.</title>
        <authorList>
            <person name="Hensen N."/>
            <person name="Bonometti L."/>
            <person name="Westerberg I."/>
            <person name="Brannstrom I.O."/>
            <person name="Guillou S."/>
            <person name="Cros-Aarteil S."/>
            <person name="Calhoun S."/>
            <person name="Haridas S."/>
            <person name="Kuo A."/>
            <person name="Mondo S."/>
            <person name="Pangilinan J."/>
            <person name="Riley R."/>
            <person name="LaButti K."/>
            <person name="Andreopoulos B."/>
            <person name="Lipzen A."/>
            <person name="Chen C."/>
            <person name="Yan M."/>
            <person name="Daum C."/>
            <person name="Ng V."/>
            <person name="Clum A."/>
            <person name="Steindorff A."/>
            <person name="Ohm R.A."/>
            <person name="Martin F."/>
            <person name="Silar P."/>
            <person name="Natvig D.O."/>
            <person name="Lalanne C."/>
            <person name="Gautier V."/>
            <person name="Ament-Velasquez S.L."/>
            <person name="Kruys A."/>
            <person name="Hutchinson M.I."/>
            <person name="Powell A.J."/>
            <person name="Barry K."/>
            <person name="Miller A.N."/>
            <person name="Grigoriev I.V."/>
            <person name="Debuchy R."/>
            <person name="Gladieux P."/>
            <person name="Hiltunen Thoren M."/>
            <person name="Johannesson H."/>
        </authorList>
    </citation>
    <scope>NUCLEOTIDE SEQUENCE</scope>
    <source>
        <strain evidence="2">PSN243</strain>
    </source>
</reference>
<accession>A0AAV9G6G8</accession>
<organism evidence="2 3">
    <name type="scientific">Podospora aff. communis PSN243</name>
    <dbReference type="NCBI Taxonomy" id="3040156"/>
    <lineage>
        <taxon>Eukaryota</taxon>
        <taxon>Fungi</taxon>
        <taxon>Dikarya</taxon>
        <taxon>Ascomycota</taxon>
        <taxon>Pezizomycotina</taxon>
        <taxon>Sordariomycetes</taxon>
        <taxon>Sordariomycetidae</taxon>
        <taxon>Sordariales</taxon>
        <taxon>Podosporaceae</taxon>
        <taxon>Podospora</taxon>
    </lineage>
</organism>
<gene>
    <name evidence="2" type="ORF">QBC34DRAFT_478567</name>
</gene>
<name>A0AAV9G6G8_9PEZI</name>
<proteinExistence type="predicted"/>
<dbReference type="SUPFAM" id="SSF52096">
    <property type="entry name" value="ClpP/crotonase"/>
    <property type="match status" value="1"/>
</dbReference>
<dbReference type="EMBL" id="MU866000">
    <property type="protein sequence ID" value="KAK4443053.1"/>
    <property type="molecule type" value="Genomic_DNA"/>
</dbReference>
<dbReference type="AlphaFoldDB" id="A0AAV9G6G8"/>
<sequence length="679" mass="74195">MQRWYRENNIVPTNYSSFTGLAPFEELALSYVPSIAPTPIRPSLAYSCLKSVPLNQSAALAYIEYLRPMIEWHSALDYLQSPPKGYLSEGVDLGKGLTDIAAKLKSSGYKNEFEWLADLHTLINVRARDGHLGVHSPLLTGLFLFKRGVKFVSISKDGRSPPQVFLRDDAKHAQNGYSTSPAASIDDVPAVEYLQRKSTLAAGHMDPDARYNTLFQSLAKEASPYYLDIDHDILGLRDATRVKLSNGTVLNIPNVAYVIANFTDVTSGADVYQKWTAKGATGELGLPGVAYPWLARNFTNSLPGFPAPSHRTFDAGTAGFLPSSPPLSNVAVLSVSTFAFNFVPNITLLSGERQFRYDTTLQFLRAAKAAGKTKLILDLQTNSGGIGVNLLGLHSLLFPGTRMSLIWQHRAHAQLAWLANYADASGCTGWECVEPPYSLEAFMQPDGTPWANWTQHYGPVNNTWGSFTRDALWDEKRWLDDEFLGIKRDETWTEAPFKPEDIVILLDGECGSACAITVAALVHGNRVRTVVVGGRPMEAPMQGVGQVKGGVGLPFPGSRSPFDPEVVPEGLSIYTGHNPPIRIDATLVNEANMFPVGSKSDIPLHFTYEAANCKLFFTWDALTSVEALWKQVADVAWKGGKCVKGSTTEKNDKMGGVPAFRKGVEDKYSLGEGPGSVAR</sequence>
<evidence type="ECO:0000313" key="3">
    <source>
        <dbReference type="Proteomes" id="UP001321760"/>
    </source>
</evidence>
<reference evidence="2" key="2">
    <citation type="submission" date="2023-05" db="EMBL/GenBank/DDBJ databases">
        <authorList>
            <consortium name="Lawrence Berkeley National Laboratory"/>
            <person name="Steindorff A."/>
            <person name="Hensen N."/>
            <person name="Bonometti L."/>
            <person name="Westerberg I."/>
            <person name="Brannstrom I.O."/>
            <person name="Guillou S."/>
            <person name="Cros-Aarteil S."/>
            <person name="Calhoun S."/>
            <person name="Haridas S."/>
            <person name="Kuo A."/>
            <person name="Mondo S."/>
            <person name="Pangilinan J."/>
            <person name="Riley R."/>
            <person name="Labutti K."/>
            <person name="Andreopoulos B."/>
            <person name="Lipzen A."/>
            <person name="Chen C."/>
            <person name="Yanf M."/>
            <person name="Daum C."/>
            <person name="Ng V."/>
            <person name="Clum A."/>
            <person name="Ohm R."/>
            <person name="Martin F."/>
            <person name="Silar P."/>
            <person name="Natvig D."/>
            <person name="Lalanne C."/>
            <person name="Gautier V."/>
            <person name="Ament-Velasquez S.L."/>
            <person name="Kruys A."/>
            <person name="Hutchinson M.I."/>
            <person name="Powell A.J."/>
            <person name="Barry K."/>
            <person name="Miller A.N."/>
            <person name="Grigoriev I.V."/>
            <person name="Debuchy R."/>
            <person name="Gladieux P."/>
            <person name="Thoren M.H."/>
            <person name="Johannesson H."/>
        </authorList>
    </citation>
    <scope>NUCLEOTIDE SEQUENCE</scope>
    <source>
        <strain evidence="2">PSN243</strain>
    </source>
</reference>
<evidence type="ECO:0000313" key="2">
    <source>
        <dbReference type="EMBL" id="KAK4443053.1"/>
    </source>
</evidence>
<dbReference type="InterPro" id="IPR029045">
    <property type="entry name" value="ClpP/crotonase-like_dom_sf"/>
</dbReference>
<dbReference type="Proteomes" id="UP001321760">
    <property type="component" value="Unassembled WGS sequence"/>
</dbReference>